<dbReference type="InterPro" id="IPR001031">
    <property type="entry name" value="Thioesterase"/>
</dbReference>
<accession>A0A1C2DLS0</accession>
<dbReference type="InterPro" id="IPR012223">
    <property type="entry name" value="TEII"/>
</dbReference>
<evidence type="ECO:0000313" key="4">
    <source>
        <dbReference type="Proteomes" id="UP000095143"/>
    </source>
</evidence>
<dbReference type="PANTHER" id="PTHR11487:SF0">
    <property type="entry name" value="S-ACYL FATTY ACID SYNTHASE THIOESTERASE, MEDIUM CHAIN"/>
    <property type="match status" value="1"/>
</dbReference>
<name>A0A1C2DLS0_9PSED</name>
<reference evidence="3 4" key="1">
    <citation type="submission" date="2016-08" db="EMBL/GenBank/DDBJ databases">
        <title>Whole genome sequence of Pseudomonas graminis strain UASWS1507, a potential biological control agent for agriculture.</title>
        <authorList>
            <person name="Crovadore J."/>
            <person name="Calmin G."/>
            <person name="Chablais R."/>
            <person name="Cochard B."/>
            <person name="Lefort F."/>
        </authorList>
    </citation>
    <scope>NUCLEOTIDE SEQUENCE [LARGE SCALE GENOMIC DNA]</scope>
    <source>
        <strain evidence="3 4">UASWS1507</strain>
    </source>
</reference>
<sequence>MQAEKNKWLMVVNSGQPVRTRLICFPHVGGDPEHFRDWSEGLGDHIELVTLRLPGHGSRLKETPYDQWAPLLQDTFLALQPYLSEPHAFYGHSFGGRVAYEMARLAQHHYPNLTRHLFISGCRSPDSRQPWPFLHTLPQDDFIQALIRLGVLPNTFAQDKKRLKLLEAVVRSDVKLSEIWSHRADEGLDIPLTGLYGSDDPVATAASMMKWREFTRREFELIEVRGTHDFLSSQRDRLLHIINTHLGLLGG</sequence>
<dbReference type="InterPro" id="IPR029058">
    <property type="entry name" value="AB_hydrolase_fold"/>
</dbReference>
<dbReference type="EMBL" id="MDEN01000066">
    <property type="protein sequence ID" value="OCX15707.1"/>
    <property type="molecule type" value="Genomic_DNA"/>
</dbReference>
<dbReference type="Gene3D" id="3.40.50.1820">
    <property type="entry name" value="alpha/beta hydrolase"/>
    <property type="match status" value="1"/>
</dbReference>
<feature type="domain" description="Thioesterase" evidence="2">
    <location>
        <begin position="21"/>
        <end position="244"/>
    </location>
</feature>
<proteinExistence type="inferred from homology"/>
<evidence type="ECO:0000259" key="2">
    <source>
        <dbReference type="Pfam" id="PF00975"/>
    </source>
</evidence>
<dbReference type="Pfam" id="PF00975">
    <property type="entry name" value="Thioesterase"/>
    <property type="match status" value="1"/>
</dbReference>
<dbReference type="SUPFAM" id="SSF53474">
    <property type="entry name" value="alpha/beta-Hydrolases"/>
    <property type="match status" value="1"/>
</dbReference>
<dbReference type="PANTHER" id="PTHR11487">
    <property type="entry name" value="THIOESTERASE"/>
    <property type="match status" value="1"/>
</dbReference>
<evidence type="ECO:0000256" key="1">
    <source>
        <dbReference type="ARBA" id="ARBA00007169"/>
    </source>
</evidence>
<dbReference type="GO" id="GO:0008610">
    <property type="term" value="P:lipid biosynthetic process"/>
    <property type="evidence" value="ECO:0007669"/>
    <property type="project" value="TreeGrafter"/>
</dbReference>
<dbReference type="AlphaFoldDB" id="A0A1C2DLS0"/>
<evidence type="ECO:0000313" key="3">
    <source>
        <dbReference type="EMBL" id="OCX15707.1"/>
    </source>
</evidence>
<dbReference type="Proteomes" id="UP000095143">
    <property type="component" value="Unassembled WGS sequence"/>
</dbReference>
<dbReference type="OrthoDB" id="8480037at2"/>
<comment type="similarity">
    <text evidence="1">Belongs to the thioesterase family.</text>
</comment>
<comment type="caution">
    <text evidence="3">The sequence shown here is derived from an EMBL/GenBank/DDBJ whole genome shotgun (WGS) entry which is preliminary data.</text>
</comment>
<protein>
    <submittedName>
        <fullName evidence="3">Thioesterase</fullName>
    </submittedName>
</protein>
<gene>
    <name evidence="3" type="ORF">BBI10_18435</name>
</gene>
<organism evidence="3 4">
    <name type="scientific">Pseudomonas graminis</name>
    <dbReference type="NCBI Taxonomy" id="158627"/>
    <lineage>
        <taxon>Bacteria</taxon>
        <taxon>Pseudomonadati</taxon>
        <taxon>Pseudomonadota</taxon>
        <taxon>Gammaproteobacteria</taxon>
        <taxon>Pseudomonadales</taxon>
        <taxon>Pseudomonadaceae</taxon>
        <taxon>Pseudomonas</taxon>
    </lineage>
</organism>